<evidence type="ECO:0000313" key="1">
    <source>
        <dbReference type="EMBL" id="GAL65758.1"/>
    </source>
</evidence>
<evidence type="ECO:0000313" key="5">
    <source>
        <dbReference type="Proteomes" id="UP000030184"/>
    </source>
</evidence>
<dbReference type="STRING" id="504487.JCM19538_3094"/>
<dbReference type="AlphaFoldDB" id="A0A090WBN9"/>
<evidence type="ECO:0000313" key="2">
    <source>
        <dbReference type="EMBL" id="GAL72859.1"/>
    </source>
</evidence>
<dbReference type="Proteomes" id="UP000029646">
    <property type="component" value="Unassembled WGS sequence"/>
</dbReference>
<dbReference type="Proteomes" id="UP000030184">
    <property type="component" value="Unassembled WGS sequence"/>
</dbReference>
<protein>
    <submittedName>
        <fullName evidence="2">Uncharacterized protein</fullName>
    </submittedName>
</protein>
<dbReference type="EMBL" id="BBNY01000003">
    <property type="protein sequence ID" value="GAL88581.1"/>
    <property type="molecule type" value="Genomic_DNA"/>
</dbReference>
<name>A0A090WBN9_9FLAO</name>
<accession>A0A090WBN9</accession>
<evidence type="ECO:0000313" key="3">
    <source>
        <dbReference type="EMBL" id="GAL88581.1"/>
    </source>
</evidence>
<reference evidence="5" key="1">
    <citation type="journal article" date="2014" name="Genome Announc.">
        <title>Draft Genome Sequence of Marine Flavobacterium Jejuia pallidilutea Strain 11shimoA1 and Pigmentation Mutants.</title>
        <authorList>
            <person name="Takatani N."/>
            <person name="Nakanishi M."/>
            <person name="Meirelles P."/>
            <person name="Mino S."/>
            <person name="Suda W."/>
            <person name="Oshima K."/>
            <person name="Hattori M."/>
            <person name="Ohkuma M."/>
            <person name="Hosokawa M."/>
            <person name="Miyashita K."/>
            <person name="Thompson F.L."/>
            <person name="Niwa A."/>
            <person name="Sawabe T."/>
            <person name="Sawabe T."/>
        </authorList>
    </citation>
    <scope>NUCLEOTIDE SEQUENCE [LARGE SCALE GENOMIC DNA]</scope>
    <source>
        <strain evidence="5">JCM 19538</strain>
    </source>
</reference>
<keyword evidence="5" id="KW-1185">Reference proteome</keyword>
<comment type="caution">
    <text evidence="2">The sequence shown here is derived from an EMBL/GenBank/DDBJ whole genome shotgun (WGS) entry which is preliminary data.</text>
</comment>
<organism evidence="2 4">
    <name type="scientific">Jejuia pallidilutea</name>
    <dbReference type="NCBI Taxonomy" id="504487"/>
    <lineage>
        <taxon>Bacteria</taxon>
        <taxon>Pseudomonadati</taxon>
        <taxon>Bacteroidota</taxon>
        <taxon>Flavobacteriia</taxon>
        <taxon>Flavobacteriales</taxon>
        <taxon>Flavobacteriaceae</taxon>
        <taxon>Jejuia</taxon>
    </lineage>
</organism>
<dbReference type="Proteomes" id="UP000029641">
    <property type="component" value="Unassembled WGS sequence"/>
</dbReference>
<dbReference type="EMBL" id="BBNR01000002">
    <property type="protein sequence ID" value="GAL65758.1"/>
    <property type="molecule type" value="Genomic_DNA"/>
</dbReference>
<proteinExistence type="predicted"/>
<dbReference type="EMBL" id="BBNS01000032">
    <property type="protein sequence ID" value="GAL72859.1"/>
    <property type="molecule type" value="Genomic_DNA"/>
</dbReference>
<sequence>MYKGCQITGNLLSILIEQIHLYLLQYNYYENRYYYRFTRIT</sequence>
<evidence type="ECO:0000313" key="4">
    <source>
        <dbReference type="Proteomes" id="UP000029646"/>
    </source>
</evidence>
<gene>
    <name evidence="1" type="ORF">JCM19301_3443</name>
    <name evidence="2" type="ORF">JCM19302_219</name>
    <name evidence="3" type="ORF">JCM19538_3094</name>
</gene>